<evidence type="ECO:0000256" key="4">
    <source>
        <dbReference type="ARBA" id="ARBA00022989"/>
    </source>
</evidence>
<dbReference type="PROSITE" id="PS50262">
    <property type="entry name" value="G_PROTEIN_RECEP_F1_2"/>
    <property type="match status" value="1"/>
</dbReference>
<gene>
    <name evidence="9" type="primary">LOC108631789</name>
</gene>
<reference evidence="9" key="1">
    <citation type="submission" date="2025-08" db="UniProtKB">
        <authorList>
            <consortium name="RefSeq"/>
        </authorList>
    </citation>
    <scope>IDENTIFICATION</scope>
    <source>
        <tissue evidence="9">Whole body</tissue>
    </source>
</reference>
<organism evidence="8 9">
    <name type="scientific">Ceratina calcarata</name>
    <dbReference type="NCBI Taxonomy" id="156304"/>
    <lineage>
        <taxon>Eukaryota</taxon>
        <taxon>Metazoa</taxon>
        <taxon>Ecdysozoa</taxon>
        <taxon>Arthropoda</taxon>
        <taxon>Hexapoda</taxon>
        <taxon>Insecta</taxon>
        <taxon>Pterygota</taxon>
        <taxon>Neoptera</taxon>
        <taxon>Endopterygota</taxon>
        <taxon>Hymenoptera</taxon>
        <taxon>Apocrita</taxon>
        <taxon>Aculeata</taxon>
        <taxon>Apoidea</taxon>
        <taxon>Anthophila</taxon>
        <taxon>Apidae</taxon>
        <taxon>Ceratina</taxon>
        <taxon>Zadontomerus</taxon>
    </lineage>
</organism>
<keyword evidence="3 6" id="KW-0812">Transmembrane</keyword>
<feature type="domain" description="G-protein coupled receptors family 1 profile" evidence="7">
    <location>
        <begin position="29"/>
        <end position="271"/>
    </location>
</feature>
<dbReference type="AlphaFoldDB" id="A0AAJ7WGZ3"/>
<dbReference type="InterPro" id="IPR052954">
    <property type="entry name" value="GPCR-Ligand_Int"/>
</dbReference>
<dbReference type="SUPFAM" id="SSF81321">
    <property type="entry name" value="Family A G protein-coupled receptor-like"/>
    <property type="match status" value="1"/>
</dbReference>
<evidence type="ECO:0000256" key="5">
    <source>
        <dbReference type="ARBA" id="ARBA00023136"/>
    </source>
</evidence>
<dbReference type="Gene3D" id="1.20.1070.10">
    <property type="entry name" value="Rhodopsin 7-helix transmembrane proteins"/>
    <property type="match status" value="1"/>
</dbReference>
<dbReference type="InterPro" id="IPR017452">
    <property type="entry name" value="GPCR_Rhodpsn_7TM"/>
</dbReference>
<dbReference type="GO" id="GO:0016020">
    <property type="term" value="C:membrane"/>
    <property type="evidence" value="ECO:0007669"/>
    <property type="project" value="UniProtKB-SubCell"/>
</dbReference>
<comment type="subcellular location">
    <subcellularLocation>
        <location evidence="1">Membrane</location>
    </subcellularLocation>
</comment>
<sequence>MTSPATIVAGNISGWNQSLDDATDFSQLLAAADLVTCSMLLFSGLARGVFWCKNGWLEFDVFVYLPVVSVTSNVTVWATMFVAVDRLVTVFSLNRCKPPKFCDHRLARKLMIFAGCLAVLINIPYCFIYTYNENGDLVTTSFFHSWLYDLQNWLHFVVFAIIPTVLLLVANMIMCQSLKKTLMKRQSVLQGRNVRGGNRLRDQARMTVMLVGIVFVFLIGEVPTHFASRLSALTLLYGGDLTKVSEYWMERFRMYATLLSAISSSANFVLYCLLSRRFLSNLKRLLIGDDGAQRRSDTIKRSAPRSYAMQQIESSDVNVNKMECVNVYL</sequence>
<feature type="transmembrane region" description="Helical" evidence="6">
    <location>
        <begin position="252"/>
        <end position="274"/>
    </location>
</feature>
<evidence type="ECO:0000256" key="2">
    <source>
        <dbReference type="ARBA" id="ARBA00010663"/>
    </source>
</evidence>
<keyword evidence="8" id="KW-1185">Reference proteome</keyword>
<dbReference type="GeneID" id="108631789"/>
<dbReference type="InterPro" id="IPR000276">
    <property type="entry name" value="GPCR_Rhodpsn"/>
</dbReference>
<comment type="similarity">
    <text evidence="2">Belongs to the G-protein coupled receptor 1 family.</text>
</comment>
<dbReference type="Proteomes" id="UP000694925">
    <property type="component" value="Unplaced"/>
</dbReference>
<accession>A0AAJ7WGZ3</accession>
<keyword evidence="5 6" id="KW-0472">Membrane</keyword>
<dbReference type="Pfam" id="PF00001">
    <property type="entry name" value="7tm_1"/>
    <property type="match status" value="1"/>
</dbReference>
<feature type="transmembrane region" description="Helical" evidence="6">
    <location>
        <begin position="110"/>
        <end position="132"/>
    </location>
</feature>
<keyword evidence="9" id="KW-0675">Receptor</keyword>
<name>A0AAJ7WGZ3_9HYME</name>
<evidence type="ECO:0000256" key="6">
    <source>
        <dbReference type="SAM" id="Phobius"/>
    </source>
</evidence>
<proteinExistence type="inferred from homology"/>
<feature type="transmembrane region" description="Helical" evidence="6">
    <location>
        <begin position="152"/>
        <end position="175"/>
    </location>
</feature>
<feature type="transmembrane region" description="Helical" evidence="6">
    <location>
        <begin position="208"/>
        <end position="232"/>
    </location>
</feature>
<protein>
    <submittedName>
        <fullName evidence="9">Probable G-protein coupled receptor 139</fullName>
    </submittedName>
</protein>
<evidence type="ECO:0000313" key="9">
    <source>
        <dbReference type="RefSeq" id="XP_026674998.1"/>
    </source>
</evidence>
<dbReference type="PANTHER" id="PTHR46641:SF25">
    <property type="entry name" value="CNMAMIDE RECEPTOR-RELATED"/>
    <property type="match status" value="1"/>
</dbReference>
<dbReference type="RefSeq" id="XP_026674998.1">
    <property type="nucleotide sequence ID" value="XM_026819197.1"/>
</dbReference>
<feature type="transmembrane region" description="Helical" evidence="6">
    <location>
        <begin position="62"/>
        <end position="89"/>
    </location>
</feature>
<evidence type="ECO:0000256" key="3">
    <source>
        <dbReference type="ARBA" id="ARBA00022692"/>
    </source>
</evidence>
<dbReference type="PANTHER" id="PTHR46641">
    <property type="entry name" value="FMRFAMIDE RECEPTOR-RELATED"/>
    <property type="match status" value="1"/>
</dbReference>
<dbReference type="GO" id="GO:0004930">
    <property type="term" value="F:G protein-coupled receptor activity"/>
    <property type="evidence" value="ECO:0007669"/>
    <property type="project" value="InterPro"/>
</dbReference>
<keyword evidence="4 6" id="KW-1133">Transmembrane helix</keyword>
<evidence type="ECO:0000259" key="7">
    <source>
        <dbReference type="PROSITE" id="PS50262"/>
    </source>
</evidence>
<dbReference type="KEGG" id="ccal:108631789"/>
<evidence type="ECO:0000313" key="8">
    <source>
        <dbReference type="Proteomes" id="UP000694925"/>
    </source>
</evidence>
<evidence type="ECO:0000256" key="1">
    <source>
        <dbReference type="ARBA" id="ARBA00004370"/>
    </source>
</evidence>
<feature type="transmembrane region" description="Helical" evidence="6">
    <location>
        <begin position="28"/>
        <end position="50"/>
    </location>
</feature>